<dbReference type="PANTHER" id="PTHR13794">
    <property type="entry name" value="ENOLASE SUPERFAMILY, MANDELATE RACEMASE"/>
    <property type="match status" value="1"/>
</dbReference>
<dbReference type="SUPFAM" id="SSF54826">
    <property type="entry name" value="Enolase N-terminal domain-like"/>
    <property type="match status" value="1"/>
</dbReference>
<evidence type="ECO:0000313" key="5">
    <source>
        <dbReference type="EMBL" id="GAA5201324.1"/>
    </source>
</evidence>
<accession>A0ABP9SRG0</accession>
<keyword evidence="3" id="KW-0460">Magnesium</keyword>
<dbReference type="SMART" id="SM00922">
    <property type="entry name" value="MR_MLE"/>
    <property type="match status" value="1"/>
</dbReference>
<dbReference type="PANTHER" id="PTHR13794:SF58">
    <property type="entry name" value="MITOCHONDRIAL ENOLASE SUPERFAMILY MEMBER 1"/>
    <property type="match status" value="1"/>
</dbReference>
<dbReference type="SFLD" id="SFLDS00001">
    <property type="entry name" value="Enolase"/>
    <property type="match status" value="1"/>
</dbReference>
<dbReference type="InterPro" id="IPR046945">
    <property type="entry name" value="RHMD-like"/>
</dbReference>
<dbReference type="PROSITE" id="PS00908">
    <property type="entry name" value="MR_MLE_1"/>
    <property type="match status" value="1"/>
</dbReference>
<dbReference type="Pfam" id="PF02746">
    <property type="entry name" value="MR_MLE_N"/>
    <property type="match status" value="1"/>
</dbReference>
<evidence type="ECO:0000259" key="4">
    <source>
        <dbReference type="SMART" id="SM00922"/>
    </source>
</evidence>
<dbReference type="Gene3D" id="3.20.20.120">
    <property type="entry name" value="Enolase-like C-terminal domain"/>
    <property type="match status" value="1"/>
</dbReference>
<proteinExistence type="predicted"/>
<name>A0ABP9SRG0_9ACTN</name>
<dbReference type="SFLD" id="SFLDG00179">
    <property type="entry name" value="mandelate_racemase"/>
    <property type="match status" value="1"/>
</dbReference>
<gene>
    <name evidence="5" type="ORF">GCM10023322_81090</name>
</gene>
<dbReference type="InterPro" id="IPR013341">
    <property type="entry name" value="Mandelate_racemase_N_dom"/>
</dbReference>
<keyword evidence="2" id="KW-0479">Metal-binding</keyword>
<dbReference type="InterPro" id="IPR013342">
    <property type="entry name" value="Mandelate_racemase_C"/>
</dbReference>
<evidence type="ECO:0000256" key="2">
    <source>
        <dbReference type="ARBA" id="ARBA00022723"/>
    </source>
</evidence>
<feature type="domain" description="Mandelate racemase/muconate lactonizing enzyme C-terminal" evidence="4">
    <location>
        <begin position="149"/>
        <end position="251"/>
    </location>
</feature>
<protein>
    <submittedName>
        <fullName evidence="5">Mandelate racemase/muconate lactonizing enzyme family protein</fullName>
    </submittedName>
</protein>
<evidence type="ECO:0000256" key="3">
    <source>
        <dbReference type="ARBA" id="ARBA00022842"/>
    </source>
</evidence>
<dbReference type="InterPro" id="IPR018110">
    <property type="entry name" value="Mandel_Rmase/mucon_lact_enz_CS"/>
</dbReference>
<organism evidence="5 6">
    <name type="scientific">Rugosimonospora acidiphila</name>
    <dbReference type="NCBI Taxonomy" id="556531"/>
    <lineage>
        <taxon>Bacteria</taxon>
        <taxon>Bacillati</taxon>
        <taxon>Actinomycetota</taxon>
        <taxon>Actinomycetes</taxon>
        <taxon>Micromonosporales</taxon>
        <taxon>Micromonosporaceae</taxon>
        <taxon>Rugosimonospora</taxon>
    </lineage>
</organism>
<dbReference type="InterPro" id="IPR029065">
    <property type="entry name" value="Enolase_C-like"/>
</dbReference>
<dbReference type="CDD" id="cd03316">
    <property type="entry name" value="MR_like"/>
    <property type="match status" value="1"/>
</dbReference>
<dbReference type="InterPro" id="IPR036849">
    <property type="entry name" value="Enolase-like_C_sf"/>
</dbReference>
<evidence type="ECO:0000256" key="1">
    <source>
        <dbReference type="ARBA" id="ARBA00001946"/>
    </source>
</evidence>
<evidence type="ECO:0000313" key="6">
    <source>
        <dbReference type="Proteomes" id="UP001501570"/>
    </source>
</evidence>
<comment type="cofactor">
    <cofactor evidence="1">
        <name>Mg(2+)</name>
        <dbReference type="ChEBI" id="CHEBI:18420"/>
    </cofactor>
</comment>
<dbReference type="Gene3D" id="3.30.390.10">
    <property type="entry name" value="Enolase-like, N-terminal domain"/>
    <property type="match status" value="1"/>
</dbReference>
<sequence>MRITDVGATAVAVPLLHPARMSTRLLDRREYLLVEIRTDDGDSGTGYAYAGTRGGRILRHMVEDLLVPVLKGRDPGGIADLWRDLYQESLLMGRRGGMLRAISAVDIALWDLAGKRQGLPLARLLGGAATSVPAYASGGYYRQHPDGWSAAVAEEITHNRRTGFRDHKIKVGGLTVAEDADRVAAAFSVMAPGERLALDANNAYGTAYEAAAAIRAFEAAAGGRGLWWVEEPLSADDLAGHARLRDILDSPIATGELHQTRWEFRDLVERRSADILQVDAGVVGGISEWMLVAGLAAAHGLRLAPHWHANLHAHLVAAVPDASCVEYFPLERDIYNFERMLTGHSRLVVRDGAIAIPDRPGIGVELDAGAVAEFSID</sequence>
<dbReference type="SUPFAM" id="SSF51604">
    <property type="entry name" value="Enolase C-terminal domain-like"/>
    <property type="match status" value="1"/>
</dbReference>
<keyword evidence="6" id="KW-1185">Reference proteome</keyword>
<reference evidence="6" key="1">
    <citation type="journal article" date="2019" name="Int. J. Syst. Evol. Microbiol.">
        <title>The Global Catalogue of Microorganisms (GCM) 10K type strain sequencing project: providing services to taxonomists for standard genome sequencing and annotation.</title>
        <authorList>
            <consortium name="The Broad Institute Genomics Platform"/>
            <consortium name="The Broad Institute Genome Sequencing Center for Infectious Disease"/>
            <person name="Wu L."/>
            <person name="Ma J."/>
        </authorList>
    </citation>
    <scope>NUCLEOTIDE SEQUENCE [LARGE SCALE GENOMIC DNA]</scope>
    <source>
        <strain evidence="6">JCM 18304</strain>
    </source>
</reference>
<dbReference type="Proteomes" id="UP001501570">
    <property type="component" value="Unassembled WGS sequence"/>
</dbReference>
<comment type="caution">
    <text evidence="5">The sequence shown here is derived from an EMBL/GenBank/DDBJ whole genome shotgun (WGS) entry which is preliminary data.</text>
</comment>
<dbReference type="Pfam" id="PF13378">
    <property type="entry name" value="MR_MLE_C"/>
    <property type="match status" value="1"/>
</dbReference>
<dbReference type="InterPro" id="IPR029017">
    <property type="entry name" value="Enolase-like_N"/>
</dbReference>
<dbReference type="EMBL" id="BAABJQ010000049">
    <property type="protein sequence ID" value="GAA5201324.1"/>
    <property type="molecule type" value="Genomic_DNA"/>
</dbReference>
<dbReference type="RefSeq" id="WP_345638993.1">
    <property type="nucleotide sequence ID" value="NZ_BAABJQ010000049.1"/>
</dbReference>